<evidence type="ECO:0000313" key="1">
    <source>
        <dbReference type="EMBL" id="OQD42044.1"/>
    </source>
</evidence>
<name>A0A1V6LPB8_9FLAO</name>
<dbReference type="InterPro" id="IPR032331">
    <property type="entry name" value="DUF4856"/>
</dbReference>
<dbReference type="Pfam" id="PF16148">
    <property type="entry name" value="DUF4856"/>
    <property type="match status" value="1"/>
</dbReference>
<proteinExistence type="predicted"/>
<dbReference type="EMBL" id="MTBC01000009">
    <property type="protein sequence ID" value="OQD42044.1"/>
    <property type="molecule type" value="Genomic_DNA"/>
</dbReference>
<gene>
    <name evidence="1" type="ORF">BUL40_13135</name>
</gene>
<comment type="caution">
    <text evidence="1">The sequence shown here is derived from an EMBL/GenBank/DDBJ whole genome shotgun (WGS) entry which is preliminary data.</text>
</comment>
<dbReference type="OrthoDB" id="5498726at2"/>
<evidence type="ECO:0000313" key="2">
    <source>
        <dbReference type="Proteomes" id="UP000191680"/>
    </source>
</evidence>
<accession>A0A1V6LPB8</accession>
<protein>
    <submittedName>
        <fullName evidence="1">DUF4856 domain-containing protein</fullName>
    </submittedName>
</protein>
<keyword evidence="2" id="KW-1185">Reference proteome</keyword>
<reference evidence="1 2" key="1">
    <citation type="submission" date="2016-12" db="EMBL/GenBank/DDBJ databases">
        <authorList>
            <person name="Song W.-J."/>
            <person name="Kurnit D.M."/>
        </authorList>
    </citation>
    <scope>NUCLEOTIDE SEQUENCE [LARGE SCALE GENOMIC DNA]</scope>
    <source>
        <strain evidence="1 2">HSG9</strain>
    </source>
</reference>
<dbReference type="PROSITE" id="PS51257">
    <property type="entry name" value="PROKAR_LIPOPROTEIN"/>
    <property type="match status" value="1"/>
</dbReference>
<organism evidence="1 2">
    <name type="scientific">Croceivirga radicis</name>
    <dbReference type="NCBI Taxonomy" id="1929488"/>
    <lineage>
        <taxon>Bacteria</taxon>
        <taxon>Pseudomonadati</taxon>
        <taxon>Bacteroidota</taxon>
        <taxon>Flavobacteriia</taxon>
        <taxon>Flavobacteriales</taxon>
        <taxon>Flavobacteriaceae</taxon>
        <taxon>Croceivirga</taxon>
    </lineage>
</organism>
<dbReference type="RefSeq" id="WP_080319619.1">
    <property type="nucleotide sequence ID" value="NZ_MTBC01000009.1"/>
</dbReference>
<dbReference type="Proteomes" id="UP000191680">
    <property type="component" value="Unassembled WGS sequence"/>
</dbReference>
<sequence>MLKKIVPFACVIVGLTSCSLDDDGDDVIIDEIQIENPSSYTFERDGASTVSFSGQTTRLRMGDELLAAMMDDSSTLEELGAMYAHEEGAADFSDADLNASDKNLLTKTAASVDYFSTNSAEQIAIRADFNSWLQTQVEEVFPNWNTVATAGVAGQLADGASTRYVNAQGLEMNQVFNKSLIGALMVDQAINNYLSPDVLDAGDNPDNNGAGITEEGKNYTTMEHKWDEAYGYVFGQNADAANPNADLGADNFLNKYLGRVEGDADFAGIADDIFQAFKLGRAAIVAKQYTVRDQQAVIIQDKISTIIGVRAIYYLQQAKLELEKESPSYGTVFHDLSEGYGFIYSLQFTRDTSKEAPYFTKNQVDALLAQLLGDGDNGLWDVTPETLQDISETIANAFSFSLEAAAN</sequence>
<dbReference type="AlphaFoldDB" id="A0A1V6LPB8"/>